<reference evidence="10 11" key="1">
    <citation type="journal article" date="2019" name="Int. J. Syst. Evol. Microbiol.">
        <title>The Global Catalogue of Microorganisms (GCM) 10K type strain sequencing project: providing services to taxonomists for standard genome sequencing and annotation.</title>
        <authorList>
            <consortium name="The Broad Institute Genomics Platform"/>
            <consortium name="The Broad Institute Genome Sequencing Center for Infectious Disease"/>
            <person name="Wu L."/>
            <person name="Ma J."/>
        </authorList>
    </citation>
    <scope>NUCLEOTIDE SEQUENCE [LARGE SCALE GENOMIC DNA]</scope>
    <source>
        <strain evidence="10 11">JCM 6307</strain>
    </source>
</reference>
<dbReference type="SMART" id="SM00422">
    <property type="entry name" value="HTH_MERR"/>
    <property type="match status" value="1"/>
</dbReference>
<keyword evidence="4" id="KW-0808">Transferase</keyword>
<dbReference type="SMART" id="SM00480">
    <property type="entry name" value="POL3Bc"/>
    <property type="match status" value="1"/>
</dbReference>
<evidence type="ECO:0000256" key="6">
    <source>
        <dbReference type="ARBA" id="ARBA00022705"/>
    </source>
</evidence>
<comment type="subcellular location">
    <subcellularLocation>
        <location evidence="1">Cytoplasm</location>
    </subcellularLocation>
</comment>
<evidence type="ECO:0000313" key="10">
    <source>
        <dbReference type="EMBL" id="GAA2493500.1"/>
    </source>
</evidence>
<keyword evidence="7" id="KW-0239">DNA-directed DNA polymerase</keyword>
<keyword evidence="3" id="KW-0963">Cytoplasm</keyword>
<evidence type="ECO:0000256" key="1">
    <source>
        <dbReference type="ARBA" id="ARBA00004496"/>
    </source>
</evidence>
<proteinExistence type="inferred from homology"/>
<keyword evidence="8 10" id="KW-0238">DNA-binding</keyword>
<name>A0ABN3M322_9ACTN</name>
<evidence type="ECO:0000256" key="3">
    <source>
        <dbReference type="ARBA" id="ARBA00022490"/>
    </source>
</evidence>
<evidence type="ECO:0000256" key="4">
    <source>
        <dbReference type="ARBA" id="ARBA00022679"/>
    </source>
</evidence>
<dbReference type="Gene3D" id="3.10.150.10">
    <property type="entry name" value="DNA Polymerase III, subunit A, domain 2"/>
    <property type="match status" value="2"/>
</dbReference>
<keyword evidence="5" id="KW-0548">Nucleotidyltransferase</keyword>
<sequence length="388" mass="40754">MTVSRHPALTLDPVEAAESVDVESDMRSIGETARESGLTVSALRFYDGAGVFCPAWVDPQTGYRWYRTDQLADARLLCRLRRVGLPVAEIRLVLAAPPGSGEAHRVLDRHLRRLEDGLSDARRELSAVRTLIDQRESPMSSSTTRTAATRFTVGAADLAAALDAVRFAAAEDSEHPVLGGVLFDVEGSVLRVVATDRYRMAVSQAAVPALEGPGASTVVPVPVVDGIRALLAGGGEVTLTLDGDRVVLEATAGRRLEGAALEGDFPDYRRLTRIEASHRTDVPASVLREAVAGGACRTVHEGHEIVLLSVGPGGTVGVVAEDGGAGGDGRGPADGTRIAVNRQYLLEAIGAGAPEQLVLETGSPITPLAIRDAGNDGTFSILMPVRLP</sequence>
<keyword evidence="11" id="KW-1185">Reference proteome</keyword>
<dbReference type="PANTHER" id="PTHR30478:SF0">
    <property type="entry name" value="BETA SLIDING CLAMP"/>
    <property type="match status" value="1"/>
</dbReference>
<evidence type="ECO:0000256" key="8">
    <source>
        <dbReference type="ARBA" id="ARBA00023125"/>
    </source>
</evidence>
<dbReference type="SUPFAM" id="SSF46955">
    <property type="entry name" value="Putative DNA-binding domain"/>
    <property type="match status" value="1"/>
</dbReference>
<evidence type="ECO:0000256" key="7">
    <source>
        <dbReference type="ARBA" id="ARBA00022932"/>
    </source>
</evidence>
<dbReference type="GO" id="GO:0003677">
    <property type="term" value="F:DNA binding"/>
    <property type="evidence" value="ECO:0007669"/>
    <property type="project" value="UniProtKB-KW"/>
</dbReference>
<dbReference type="Proteomes" id="UP001501358">
    <property type="component" value="Unassembled WGS sequence"/>
</dbReference>
<gene>
    <name evidence="10" type="ORF">GCM10010406_31960</name>
</gene>
<feature type="domain" description="HTH merR-type" evidence="9">
    <location>
        <begin position="26"/>
        <end position="96"/>
    </location>
</feature>
<keyword evidence="6" id="KW-0235">DNA replication</keyword>
<protein>
    <submittedName>
        <fullName evidence="10">MerR family DNA-binding transcriptional regulator</fullName>
    </submittedName>
</protein>
<evidence type="ECO:0000256" key="5">
    <source>
        <dbReference type="ARBA" id="ARBA00022695"/>
    </source>
</evidence>
<dbReference type="Pfam" id="PF02767">
    <property type="entry name" value="DNA_pol3_beta_2"/>
    <property type="match status" value="1"/>
</dbReference>
<accession>A0ABN3M322</accession>
<dbReference type="InterPro" id="IPR009061">
    <property type="entry name" value="DNA-bd_dom_put_sf"/>
</dbReference>
<evidence type="ECO:0000313" key="11">
    <source>
        <dbReference type="Proteomes" id="UP001501358"/>
    </source>
</evidence>
<comment type="similarity">
    <text evidence="2">Belongs to the beta sliding clamp family.</text>
</comment>
<dbReference type="EMBL" id="BAAATA010000017">
    <property type="protein sequence ID" value="GAA2493500.1"/>
    <property type="molecule type" value="Genomic_DNA"/>
</dbReference>
<dbReference type="CDD" id="cd00140">
    <property type="entry name" value="beta_clamp"/>
    <property type="match status" value="1"/>
</dbReference>
<dbReference type="InterPro" id="IPR022637">
    <property type="entry name" value="DNA_polIII_beta_cen"/>
</dbReference>
<dbReference type="CDD" id="cd01107">
    <property type="entry name" value="HTH_BmrR"/>
    <property type="match status" value="1"/>
</dbReference>
<dbReference type="SUPFAM" id="SSF55979">
    <property type="entry name" value="DNA clamp"/>
    <property type="match status" value="2"/>
</dbReference>
<dbReference type="InterPro" id="IPR001001">
    <property type="entry name" value="DNA_polIII_beta"/>
</dbReference>
<dbReference type="InterPro" id="IPR000551">
    <property type="entry name" value="MerR-type_HTH_dom"/>
</dbReference>
<dbReference type="Pfam" id="PF13411">
    <property type="entry name" value="MerR_1"/>
    <property type="match status" value="1"/>
</dbReference>
<dbReference type="InterPro" id="IPR046938">
    <property type="entry name" value="DNA_clamp_sf"/>
</dbReference>
<evidence type="ECO:0000256" key="2">
    <source>
        <dbReference type="ARBA" id="ARBA00010752"/>
    </source>
</evidence>
<dbReference type="PROSITE" id="PS50937">
    <property type="entry name" value="HTH_MERR_2"/>
    <property type="match status" value="1"/>
</dbReference>
<evidence type="ECO:0000259" key="9">
    <source>
        <dbReference type="PROSITE" id="PS50937"/>
    </source>
</evidence>
<organism evidence="10 11">
    <name type="scientific">Streptomyces thermolineatus</name>
    <dbReference type="NCBI Taxonomy" id="44033"/>
    <lineage>
        <taxon>Bacteria</taxon>
        <taxon>Bacillati</taxon>
        <taxon>Actinomycetota</taxon>
        <taxon>Actinomycetes</taxon>
        <taxon>Kitasatosporales</taxon>
        <taxon>Streptomycetaceae</taxon>
        <taxon>Streptomyces</taxon>
    </lineage>
</organism>
<dbReference type="Gene3D" id="1.10.1660.10">
    <property type="match status" value="1"/>
</dbReference>
<dbReference type="PANTHER" id="PTHR30478">
    <property type="entry name" value="DNA POLYMERASE III SUBUNIT BETA"/>
    <property type="match status" value="1"/>
</dbReference>
<comment type="caution">
    <text evidence="10">The sequence shown here is derived from an EMBL/GenBank/DDBJ whole genome shotgun (WGS) entry which is preliminary data.</text>
</comment>